<dbReference type="InterPro" id="IPR056910">
    <property type="entry name" value="TCB1-3_C2"/>
</dbReference>
<dbReference type="PANTHER" id="PTHR46980">
    <property type="entry name" value="TRICALBIN-1-RELATED"/>
    <property type="match status" value="1"/>
</dbReference>
<dbReference type="Pfam" id="PF25669">
    <property type="entry name" value="SMP_MUG190-like"/>
    <property type="match status" value="1"/>
</dbReference>
<organism evidence="10">
    <name type="scientific">Mucor ambiguus</name>
    <dbReference type="NCBI Taxonomy" id="91626"/>
    <lineage>
        <taxon>Eukaryota</taxon>
        <taxon>Fungi</taxon>
        <taxon>Fungi incertae sedis</taxon>
        <taxon>Mucoromycota</taxon>
        <taxon>Mucoromycotina</taxon>
        <taxon>Mucoromycetes</taxon>
        <taxon>Mucorales</taxon>
        <taxon>Mucorineae</taxon>
        <taxon>Mucoraceae</taxon>
        <taxon>Mucor</taxon>
    </lineage>
</organism>
<dbReference type="PROSITE" id="PS51847">
    <property type="entry name" value="SMP"/>
    <property type="match status" value="1"/>
</dbReference>
<feature type="compositionally biased region" description="Basic and acidic residues" evidence="6">
    <location>
        <begin position="33"/>
        <end position="55"/>
    </location>
</feature>
<dbReference type="SMART" id="SM00239">
    <property type="entry name" value="C2"/>
    <property type="match status" value="5"/>
</dbReference>
<dbReference type="Pfam" id="PF00168">
    <property type="entry name" value="C2"/>
    <property type="match status" value="5"/>
</dbReference>
<keyword evidence="11" id="KW-1185">Reference proteome</keyword>
<keyword evidence="7" id="KW-1133">Transmembrane helix</keyword>
<feature type="domain" description="C2" evidence="8">
    <location>
        <begin position="714"/>
        <end position="849"/>
    </location>
</feature>
<evidence type="ECO:0000259" key="8">
    <source>
        <dbReference type="PROSITE" id="PS50004"/>
    </source>
</evidence>
<dbReference type="InterPro" id="IPR031468">
    <property type="entry name" value="SMP_LBD"/>
</dbReference>
<dbReference type="OrthoDB" id="1029639at2759"/>
<dbReference type="CDD" id="cd21678">
    <property type="entry name" value="SMP_TCB"/>
    <property type="match status" value="1"/>
</dbReference>
<feature type="compositionally biased region" description="Polar residues" evidence="6">
    <location>
        <begin position="60"/>
        <end position="72"/>
    </location>
</feature>
<feature type="domain" description="C2" evidence="8">
    <location>
        <begin position="1323"/>
        <end position="1439"/>
    </location>
</feature>
<feature type="region of interest" description="Disordered" evidence="6">
    <location>
        <begin position="1309"/>
        <end position="1337"/>
    </location>
</feature>
<dbReference type="Pfam" id="PF24920">
    <property type="entry name" value="C2_TCB1"/>
    <property type="match status" value="1"/>
</dbReference>
<dbReference type="GO" id="GO:0061817">
    <property type="term" value="P:endoplasmic reticulum-plasma membrane tethering"/>
    <property type="evidence" value="ECO:0007669"/>
    <property type="project" value="InterPro"/>
</dbReference>
<accession>A0A0C9MR68</accession>
<evidence type="ECO:0000256" key="2">
    <source>
        <dbReference type="ARBA" id="ARBA00022448"/>
    </source>
</evidence>
<feature type="transmembrane region" description="Helical" evidence="7">
    <location>
        <begin position="192"/>
        <end position="209"/>
    </location>
</feature>
<dbReference type="SUPFAM" id="SSF49562">
    <property type="entry name" value="C2 domain (Calcium/lipid-binding domain, CaLB)"/>
    <property type="match status" value="5"/>
</dbReference>
<keyword evidence="5 7" id="KW-0472">Membrane</keyword>
<feature type="region of interest" description="Disordered" evidence="6">
    <location>
        <begin position="24"/>
        <end position="107"/>
    </location>
</feature>
<feature type="compositionally biased region" description="Low complexity" evidence="6">
    <location>
        <begin position="897"/>
        <end position="911"/>
    </location>
</feature>
<sequence>MDINQDQESSILNEVTQTAVKTVNDFSESLSPADKKAEAEKKADVVTESIPKLKADASMPNDQGTNDSNTLANAIASAESKPVKKLPQNEDQQQKQKQASPGSFTTDKKVGWNAFSTLPNPGDEQAIEELGSKLGLDSLISMYKGARTGSKNEEDIVSQFLKEAYYGEWYHNAAAMLFTVVFTWLLTRFGGGLMACLVVGAFLATYYQTSIRRLRRNIRDDIQRELAINRLETEVESADWINHFMSRFWLIYEPVLSAQIIGIADSILVDNCPAFLDSIRLTSFTLGTKAPRIESIKTLTKTEPNIVCMDWKFSFIPNDTLDLTERDRQSKVNPKIVLTIRVGKGFVGAGMPVLLEDLAFSGHLRLKFRMFNEFPHIKTVEASFLEKPHFDYALKPVGGDTFGFDINNIPGLESFVQEQVHATLGPMMYAPNVFTLDVAGMMAGATDLNSANGVLIVKIHSANGLRDNDLFGTLDPYITLHIGNPNNAEVGRTKYIEDNKNPKFDETLFILVNNVNDTLVLEVMDRNTGRSDSSIGTCTFDMKSLSESDNLIEGLSLSVLKKGKPSGEVKCDFHYFPVNSPDKQEDGTIIPPEESNSGVLRFTVHECKELGGQQKSGGISIPVIGSKSDISPFAVVKVNDVERLRTNPFKRSINPRWDKQVELFVTDKTQLNLRVNVLDSSFDEKLLGRWDAKLEDFEEDVFINGQDWWTLKEGSGKIHLSMQWKPITMTGFTEGLSHGGYRAPIGVVRVNFIGANDLKNVEAMTGGKSDPYVRVMSGVQNRGQTERVDDNLDPVWNQVLYIPVHSKREDLVFEVMDYNESSKDKSLGITDLLLKDVMREVKNEDGQTYYEPTDTVDRVAALTSLDRKKGRGTLKFSASFFPTLALAKEDEKKKQDQQQSQQEEGGSADSGEMSEPELIEKPKELPEKDLHGELIKYKALSADKKLIDLSSYESGVLAVKIHSVALNESSKAVVDLMLDSNDPQFSTVEQKGSRFEINETGTAFVKEMDFSKLIVRVRNVRGDGDKDDKSLGRCTLEVRKIVERLMKASEDDTITEPVVEEIPLLDSPGGKIRLSFSFIPAIKFKLDPAESLENQGNLTVAVVKATNLTAADRSGTSDPFIRFYVDEERVYKTQTYKKTLNPVFNKDETFTVPIVNRIYTPIIAKIFDWDQIGKDTLIGECKITFTGEEVETFVTCTKEFNVDKGGSLTLRLTWRPELVARKRSQTNIFSATTRVFTSAPGNALGAGKDVVGAGFGAGGKVLGAGGKAFGSGVSALGSGIRGIGKIGKKSPTIDENDTAPLDREGVATASTPVAENSSNISTSPSNSATQQSRSMSADDGYAVQVNLIEARNLKAMDRGGTSDPYCRVRVGGKVVYKTRHFKKTLTPDWNESFTTKVDANGVLDFKVKDHNTITDVDIGENQFNVANSVKPGQPFDGWLPLSPEGTGEIHVKITLVDTDTMSTTSKSGGLFGKK</sequence>
<gene>
    <name evidence="10" type="ORF">MAM1_0066c03973</name>
</gene>
<comment type="subcellular location">
    <subcellularLocation>
        <location evidence="1">Membrane</location>
    </subcellularLocation>
</comment>
<feature type="domain" description="C2" evidence="8">
    <location>
        <begin position="1078"/>
        <end position="1200"/>
    </location>
</feature>
<keyword evidence="4" id="KW-0446">Lipid-binding</keyword>
<evidence type="ECO:0000256" key="1">
    <source>
        <dbReference type="ARBA" id="ARBA00004370"/>
    </source>
</evidence>
<keyword evidence="2" id="KW-0813">Transport</keyword>
<dbReference type="GO" id="GO:0071944">
    <property type="term" value="C:cell periphery"/>
    <property type="evidence" value="ECO:0007669"/>
    <property type="project" value="UniProtKB-ARBA"/>
</dbReference>
<dbReference type="InterPro" id="IPR037761">
    <property type="entry name" value="C2A_Tricalbin"/>
</dbReference>
<dbReference type="CDD" id="cd00030">
    <property type="entry name" value="C2"/>
    <property type="match status" value="1"/>
</dbReference>
<protein>
    <submittedName>
        <fullName evidence="10">Tricalbin</fullName>
    </submittedName>
</protein>
<feature type="domain" description="C2" evidence="8">
    <location>
        <begin position="581"/>
        <end position="710"/>
    </location>
</feature>
<dbReference type="InterPro" id="IPR000008">
    <property type="entry name" value="C2_dom"/>
</dbReference>
<feature type="domain" description="C2" evidence="8">
    <location>
        <begin position="438"/>
        <end position="556"/>
    </location>
</feature>
<dbReference type="STRING" id="91626.A0A0C9MR68"/>
<name>A0A0C9MR68_9FUNG</name>
<dbReference type="EMBL" id="DF836355">
    <property type="protein sequence ID" value="GAN04513.1"/>
    <property type="molecule type" value="Genomic_DNA"/>
</dbReference>
<feature type="domain" description="SMP-LTD" evidence="9">
    <location>
        <begin position="234"/>
        <end position="439"/>
    </location>
</feature>
<dbReference type="GO" id="GO:0016020">
    <property type="term" value="C:membrane"/>
    <property type="evidence" value="ECO:0007669"/>
    <property type="project" value="UniProtKB-SubCell"/>
</dbReference>
<dbReference type="GO" id="GO:0008289">
    <property type="term" value="F:lipid binding"/>
    <property type="evidence" value="ECO:0007669"/>
    <property type="project" value="UniProtKB-KW"/>
</dbReference>
<evidence type="ECO:0000313" key="11">
    <source>
        <dbReference type="Proteomes" id="UP000053815"/>
    </source>
</evidence>
<evidence type="ECO:0000313" key="10">
    <source>
        <dbReference type="EMBL" id="GAN04513.1"/>
    </source>
</evidence>
<keyword evidence="3" id="KW-0445">Lipid transport</keyword>
<feature type="compositionally biased region" description="Low complexity" evidence="6">
    <location>
        <begin position="1316"/>
        <end position="1327"/>
    </location>
</feature>
<evidence type="ECO:0000256" key="5">
    <source>
        <dbReference type="ARBA" id="ARBA00023136"/>
    </source>
</evidence>
<dbReference type="InterPro" id="IPR035892">
    <property type="entry name" value="C2_domain_sf"/>
</dbReference>
<dbReference type="PANTHER" id="PTHR46980:SF2">
    <property type="entry name" value="TRICALBIN-1-RELATED"/>
    <property type="match status" value="1"/>
</dbReference>
<keyword evidence="7" id="KW-0812">Transmembrane</keyword>
<dbReference type="PROSITE" id="PS50004">
    <property type="entry name" value="C2"/>
    <property type="match status" value="5"/>
</dbReference>
<dbReference type="GO" id="GO:0006869">
    <property type="term" value="P:lipid transport"/>
    <property type="evidence" value="ECO:0007669"/>
    <property type="project" value="UniProtKB-KW"/>
</dbReference>
<dbReference type="PIRSF" id="PIRSF037232">
    <property type="entry name" value="Tricalbin"/>
    <property type="match status" value="1"/>
</dbReference>
<evidence type="ECO:0000259" key="9">
    <source>
        <dbReference type="PROSITE" id="PS51847"/>
    </source>
</evidence>
<reference evidence="10" key="1">
    <citation type="submission" date="2014-09" db="EMBL/GenBank/DDBJ databases">
        <title>Draft genome sequence of an oleaginous Mucoromycotina fungus Mucor ambiguus NBRC6742.</title>
        <authorList>
            <person name="Takeda I."/>
            <person name="Yamane N."/>
            <person name="Morita T."/>
            <person name="Tamano K."/>
            <person name="Machida M."/>
            <person name="Baker S."/>
            <person name="Koike H."/>
        </authorList>
    </citation>
    <scope>NUCLEOTIDE SEQUENCE</scope>
    <source>
        <strain evidence="10">NBRC 6742</strain>
    </source>
</reference>
<feature type="region of interest" description="Disordered" evidence="6">
    <location>
        <begin position="889"/>
        <end position="916"/>
    </location>
</feature>
<evidence type="ECO:0000256" key="3">
    <source>
        <dbReference type="ARBA" id="ARBA00023055"/>
    </source>
</evidence>
<dbReference type="Gene3D" id="2.60.40.150">
    <property type="entry name" value="C2 domain"/>
    <property type="match status" value="5"/>
</dbReference>
<evidence type="ECO:0000256" key="4">
    <source>
        <dbReference type="ARBA" id="ARBA00023121"/>
    </source>
</evidence>
<dbReference type="InterPro" id="IPR017147">
    <property type="entry name" value="Tricalbin"/>
</dbReference>
<evidence type="ECO:0000256" key="6">
    <source>
        <dbReference type="SAM" id="MobiDB-lite"/>
    </source>
</evidence>
<dbReference type="Proteomes" id="UP000053815">
    <property type="component" value="Unassembled WGS sequence"/>
</dbReference>
<evidence type="ECO:0000256" key="7">
    <source>
        <dbReference type="SAM" id="Phobius"/>
    </source>
</evidence>
<dbReference type="InterPro" id="IPR052455">
    <property type="entry name" value="Tricalbin_domain"/>
</dbReference>
<dbReference type="CDD" id="cd04044">
    <property type="entry name" value="C2A_Tricalbin-like"/>
    <property type="match status" value="1"/>
</dbReference>
<proteinExistence type="predicted"/>